<proteinExistence type="inferred from homology"/>
<dbReference type="GO" id="GO:0006508">
    <property type="term" value="P:proteolysis"/>
    <property type="evidence" value="ECO:0007669"/>
    <property type="project" value="UniProtKB-KW"/>
</dbReference>
<dbReference type="PANTHER" id="PTHR34217:SF1">
    <property type="entry name" value="CARBOXYPEPTIDASE 1"/>
    <property type="match status" value="1"/>
</dbReference>
<dbReference type="RefSeq" id="WP_053796903.1">
    <property type="nucleotide sequence ID" value="NZ_JXCZ01000036.1"/>
</dbReference>
<dbReference type="InterPro" id="IPR001567">
    <property type="entry name" value="Pept_M3A_M3B_dom"/>
</dbReference>
<dbReference type="InterPro" id="IPR013647">
    <property type="entry name" value="OligopepF_N_dom"/>
</dbReference>
<dbReference type="AlphaFoldDB" id="A0A0M9DEI1"/>
<dbReference type="InterPro" id="IPR034006">
    <property type="entry name" value="M3B_PepF_2"/>
</dbReference>
<dbReference type="EMBL" id="JXCZ01000036">
    <property type="protein sequence ID" value="KOY78764.1"/>
    <property type="molecule type" value="Genomic_DNA"/>
</dbReference>
<dbReference type="InterPro" id="IPR001333">
    <property type="entry name" value="Peptidase_M32_Taq"/>
</dbReference>
<dbReference type="SUPFAM" id="SSF55486">
    <property type="entry name" value="Metalloproteases ('zincins'), catalytic domain"/>
    <property type="match status" value="1"/>
</dbReference>
<evidence type="ECO:0000256" key="5">
    <source>
        <dbReference type="ARBA" id="ARBA00023049"/>
    </source>
</evidence>
<comment type="cofactor">
    <cofactor evidence="6">
        <name>Zn(2+)</name>
        <dbReference type="ChEBI" id="CHEBI:29105"/>
    </cofactor>
    <text evidence="6">Binds 1 zinc ion.</text>
</comment>
<accession>A0A0M9DEI1</accession>
<protein>
    <submittedName>
        <fullName evidence="9">Oligoendopeptidase F</fullName>
    </submittedName>
</protein>
<evidence type="ECO:0000256" key="1">
    <source>
        <dbReference type="ARBA" id="ARBA00022670"/>
    </source>
</evidence>
<dbReference type="InterPro" id="IPR011977">
    <property type="entry name" value="Pept_M3B_clade3"/>
</dbReference>
<gene>
    <name evidence="9" type="ORF">RZ72_01640</name>
</gene>
<evidence type="ECO:0000256" key="6">
    <source>
        <dbReference type="RuleBase" id="RU003435"/>
    </source>
</evidence>
<dbReference type="Gene3D" id="1.10.1370.20">
    <property type="entry name" value="Oligoendopeptidase f, C-terminal domain"/>
    <property type="match status" value="1"/>
</dbReference>
<evidence type="ECO:0000259" key="7">
    <source>
        <dbReference type="Pfam" id="PF01432"/>
    </source>
</evidence>
<reference evidence="9 10" key="1">
    <citation type="journal article" date="2015" name="Genome Biol. Evol.">
        <title>Functionally Structured Genomes in Lactobacillus kunkeei Colonizing the Honey Crop and Food Products of Honeybees and Stingless Bees.</title>
        <authorList>
            <person name="Tamarit D."/>
            <person name="Ellegaard K.M."/>
            <person name="Wikander J."/>
            <person name="Olofsson T."/>
            <person name="Vasquez A."/>
            <person name="Andersson S.G."/>
        </authorList>
    </citation>
    <scope>NUCLEOTIDE SEQUENCE [LARGE SCALE GENOMIC DNA]</scope>
    <source>
        <strain evidence="9 10">LAla</strain>
    </source>
</reference>
<keyword evidence="4 6" id="KW-0862">Zinc</keyword>
<dbReference type="PANTHER" id="PTHR34217">
    <property type="entry name" value="METAL-DEPENDENT CARBOXYPEPTIDASE"/>
    <property type="match status" value="1"/>
</dbReference>
<dbReference type="Pfam" id="PF08439">
    <property type="entry name" value="Peptidase_M3_N"/>
    <property type="match status" value="1"/>
</dbReference>
<evidence type="ECO:0000313" key="9">
    <source>
        <dbReference type="EMBL" id="KOY78764.1"/>
    </source>
</evidence>
<keyword evidence="3 6" id="KW-0378">Hydrolase</keyword>
<feature type="domain" description="Oligopeptidase F N-terminal" evidence="8">
    <location>
        <begin position="114"/>
        <end position="178"/>
    </location>
</feature>
<keyword evidence="1 6" id="KW-0645">Protease</keyword>
<feature type="domain" description="Peptidase M3A/M3B catalytic" evidence="7">
    <location>
        <begin position="205"/>
        <end position="581"/>
    </location>
</feature>
<dbReference type="Proteomes" id="UP000037749">
    <property type="component" value="Unassembled WGS sequence"/>
</dbReference>
<comment type="caution">
    <text evidence="9">The sequence shown here is derived from an EMBL/GenBank/DDBJ whole genome shotgun (WGS) entry which is preliminary data.</text>
</comment>
<dbReference type="GO" id="GO:0004181">
    <property type="term" value="F:metallocarboxypeptidase activity"/>
    <property type="evidence" value="ECO:0007669"/>
    <property type="project" value="InterPro"/>
</dbReference>
<dbReference type="GO" id="GO:0004222">
    <property type="term" value="F:metalloendopeptidase activity"/>
    <property type="evidence" value="ECO:0007669"/>
    <property type="project" value="InterPro"/>
</dbReference>
<dbReference type="Gene3D" id="1.20.140.70">
    <property type="entry name" value="Oligopeptidase f, N-terminal domain"/>
    <property type="match status" value="1"/>
</dbReference>
<dbReference type="InterPro" id="IPR042088">
    <property type="entry name" value="OligoPept_F_C"/>
</dbReference>
<evidence type="ECO:0000256" key="4">
    <source>
        <dbReference type="ARBA" id="ARBA00022833"/>
    </source>
</evidence>
<organism evidence="9 10">
    <name type="scientific">Apilactobacillus kunkeei</name>
    <dbReference type="NCBI Taxonomy" id="148814"/>
    <lineage>
        <taxon>Bacteria</taxon>
        <taxon>Bacillati</taxon>
        <taxon>Bacillota</taxon>
        <taxon>Bacilli</taxon>
        <taxon>Lactobacillales</taxon>
        <taxon>Lactobacillaceae</taxon>
        <taxon>Apilactobacillus</taxon>
    </lineage>
</organism>
<name>A0A0M9DEI1_9LACO</name>
<evidence type="ECO:0000313" key="10">
    <source>
        <dbReference type="Proteomes" id="UP000037749"/>
    </source>
</evidence>
<keyword evidence="2 6" id="KW-0479">Metal-binding</keyword>
<evidence type="ECO:0000256" key="3">
    <source>
        <dbReference type="ARBA" id="ARBA00022801"/>
    </source>
</evidence>
<dbReference type="CDD" id="cd09607">
    <property type="entry name" value="M3B_PepF"/>
    <property type="match status" value="1"/>
</dbReference>
<dbReference type="NCBIfam" id="TIGR02290">
    <property type="entry name" value="M3_fam_3"/>
    <property type="match status" value="1"/>
</dbReference>
<dbReference type="Pfam" id="PF01432">
    <property type="entry name" value="Peptidase_M3"/>
    <property type="match status" value="1"/>
</dbReference>
<evidence type="ECO:0000259" key="8">
    <source>
        <dbReference type="Pfam" id="PF08439"/>
    </source>
</evidence>
<dbReference type="PATRIC" id="fig|148814.9.peg.1193"/>
<dbReference type="GO" id="GO:0046872">
    <property type="term" value="F:metal ion binding"/>
    <property type="evidence" value="ECO:0007669"/>
    <property type="project" value="UniProtKB-UniRule"/>
</dbReference>
<keyword evidence="5 6" id="KW-0482">Metalloprotease</keyword>
<comment type="similarity">
    <text evidence="6">Belongs to the peptidase M3 family.</text>
</comment>
<sequence>MKYSLNWDLDSIFAGGLHGKELTDKLAVIGESIETFRQAINDYEFDDDDAQFSRFSELTDFLQKIQAGIIQASMYINGKHSDDVNNEEVPPMIDKIQSLDVKAAQIAQILQKKLADLSDDRFNELIKQPGLDTIAFSLKENRHFGKELLDDTQETIISEMNLEGLSSWSNHYSTLIASVNVDFRDEDGNPKTLSAGQADNEILGNADAKYREDLMPKWESAFEDKQSLFADTLNHLSGSRLLDYKFHGTDDFLKYPLELNRMSKETLDTMWKVVDDNKDVLIKFLNRKAQLIGKDKIGWEDVAAPINIGNEKSKTFTYDEAAEFIIKQFNSFSPKMAKLAQKAFENRWIEAENRPGKEPGGYMQDLPETGEARIFLTFTGSPNDASTIAHELGHAFHSSVMNDLPYFRQDYAMNVAETASTFGELIVSDANVKEAKTDEEKISLLNAKMDNPVAMFLNIHARFLFETRFYERRQDGVLTANEINDLMVQAQKDAYGESLSTYSPHFWASKMHFYIDDIPFYNFPYTFGYLFSLGIYAKSQATDDFEDQYISLLRDTANMTTEELASKHLGVDLTKPDFWEAGVKLIEKDVDEFIKLTEKYV</sequence>
<evidence type="ECO:0000256" key="2">
    <source>
        <dbReference type="ARBA" id="ARBA00022723"/>
    </source>
</evidence>